<protein>
    <submittedName>
        <fullName evidence="1">Uncharacterized protein</fullName>
    </submittedName>
</protein>
<reference evidence="1" key="1">
    <citation type="submission" date="2021-05" db="EMBL/GenBank/DDBJ databases">
        <authorList>
            <person name="Pan Q."/>
            <person name="Jouanno E."/>
            <person name="Zahm M."/>
            <person name="Klopp C."/>
            <person name="Cabau C."/>
            <person name="Louis A."/>
            <person name="Berthelot C."/>
            <person name="Parey E."/>
            <person name="Roest Crollius H."/>
            <person name="Montfort J."/>
            <person name="Robinson-Rechavi M."/>
            <person name="Bouchez O."/>
            <person name="Lampietro C."/>
            <person name="Lopez Roques C."/>
            <person name="Donnadieu C."/>
            <person name="Postlethwait J."/>
            <person name="Bobe J."/>
            <person name="Dillon D."/>
            <person name="Chandos A."/>
            <person name="von Hippel F."/>
            <person name="Guiguen Y."/>
        </authorList>
    </citation>
    <scope>NUCLEOTIDE SEQUENCE</scope>
    <source>
        <strain evidence="1">YG-Jan2019</strain>
    </source>
</reference>
<proteinExistence type="predicted"/>
<name>A0ACC2H7P5_DALPE</name>
<organism evidence="1 2">
    <name type="scientific">Dallia pectoralis</name>
    <name type="common">Alaska blackfish</name>
    <dbReference type="NCBI Taxonomy" id="75939"/>
    <lineage>
        <taxon>Eukaryota</taxon>
        <taxon>Metazoa</taxon>
        <taxon>Chordata</taxon>
        <taxon>Craniata</taxon>
        <taxon>Vertebrata</taxon>
        <taxon>Euteleostomi</taxon>
        <taxon>Actinopterygii</taxon>
        <taxon>Neopterygii</taxon>
        <taxon>Teleostei</taxon>
        <taxon>Protacanthopterygii</taxon>
        <taxon>Esociformes</taxon>
        <taxon>Umbridae</taxon>
        <taxon>Dallia</taxon>
    </lineage>
</organism>
<keyword evidence="2" id="KW-1185">Reference proteome</keyword>
<sequence>MNLWVAQQFQSSLSATSSRDRQVPQRLGDQTGDRLTEGAQDLPLHEAEKQQEGKCGPKHGPPNGHHDEDPGSAPQFLTLIMDRAKSDTPAPNLDPRISAKQIVEKTSVDLEISFAEVTDSALYYCALQPTVTGNLHMQYKNLT</sequence>
<gene>
    <name evidence="1" type="ORF">DPEC_G00063240</name>
</gene>
<dbReference type="EMBL" id="CM055732">
    <property type="protein sequence ID" value="KAJ8011912.1"/>
    <property type="molecule type" value="Genomic_DNA"/>
</dbReference>
<evidence type="ECO:0000313" key="2">
    <source>
        <dbReference type="Proteomes" id="UP001157502"/>
    </source>
</evidence>
<comment type="caution">
    <text evidence="1">The sequence shown here is derived from an EMBL/GenBank/DDBJ whole genome shotgun (WGS) entry which is preliminary data.</text>
</comment>
<dbReference type="Proteomes" id="UP001157502">
    <property type="component" value="Chromosome 5"/>
</dbReference>
<accession>A0ACC2H7P5</accession>
<evidence type="ECO:0000313" key="1">
    <source>
        <dbReference type="EMBL" id="KAJ8011912.1"/>
    </source>
</evidence>